<sequence>MTPSERSHTPIGRILHLNDSDRTRLHRYLAQAQALPRQFTVPAFTL</sequence>
<gene>
    <name evidence="1" type="ORF">LRQ20_21475</name>
</gene>
<reference evidence="1 2" key="1">
    <citation type="journal article" date="2022" name="Int. J. Syst. Evol. Microbiol.">
        <title>Pseudomonas petroselini sp. nov., a pathogen causing bacterial rot of parsley in Japan.</title>
        <authorList>
            <person name="Sawada H."/>
            <person name="Fujikawa T."/>
            <person name="Osada S."/>
            <person name="Satou M."/>
        </authorList>
    </citation>
    <scope>NUCLEOTIDE SEQUENCE [LARGE SCALE GENOMIC DNA]</scope>
    <source>
        <strain evidence="1 2">MAFF 311096</strain>
    </source>
</reference>
<organism evidence="1 2">
    <name type="scientific">Pseudomonas petroselini</name>
    <dbReference type="NCBI Taxonomy" id="2899822"/>
    <lineage>
        <taxon>Bacteria</taxon>
        <taxon>Pseudomonadati</taxon>
        <taxon>Pseudomonadota</taxon>
        <taxon>Gammaproteobacteria</taxon>
        <taxon>Pseudomonadales</taxon>
        <taxon>Pseudomonadaceae</taxon>
        <taxon>Pseudomonas</taxon>
    </lineage>
</organism>
<dbReference type="RefSeq" id="WP_231809256.1">
    <property type="nucleotide sequence ID" value="NZ_JAJOZG010000203.1"/>
</dbReference>
<keyword evidence="2" id="KW-1185">Reference proteome</keyword>
<proteinExistence type="predicted"/>
<dbReference type="EMBL" id="JAJOZI010000123">
    <property type="protein sequence ID" value="MCD7040872.1"/>
    <property type="molecule type" value="Genomic_DNA"/>
</dbReference>
<evidence type="ECO:0000313" key="2">
    <source>
        <dbReference type="Proteomes" id="UP001154922"/>
    </source>
</evidence>
<accession>A0ABS8QYU8</accession>
<evidence type="ECO:0000313" key="1">
    <source>
        <dbReference type="EMBL" id="MCD7040872.1"/>
    </source>
</evidence>
<protein>
    <submittedName>
        <fullName evidence="1">Uncharacterized protein</fullName>
    </submittedName>
</protein>
<comment type="caution">
    <text evidence="1">The sequence shown here is derived from an EMBL/GenBank/DDBJ whole genome shotgun (WGS) entry which is preliminary data.</text>
</comment>
<name>A0ABS8QYU8_9PSED</name>
<dbReference type="Proteomes" id="UP001154922">
    <property type="component" value="Unassembled WGS sequence"/>
</dbReference>
<reference evidence="1 2" key="2">
    <citation type="journal article" date="2023" name="Plant Pathol.">
        <title>Dismantling and reorganizing Pseudomonas marginalis sensu#lato.</title>
        <authorList>
            <person name="Sawada H."/>
            <person name="Fujikawa T."/>
            <person name="Satou M."/>
        </authorList>
    </citation>
    <scope>NUCLEOTIDE SEQUENCE [LARGE SCALE GENOMIC DNA]</scope>
    <source>
        <strain evidence="1 2">MAFF 311096</strain>
    </source>
</reference>